<comment type="cofactor">
    <cofactor evidence="1 11">
        <name>Mn(2+)</name>
        <dbReference type="ChEBI" id="CHEBI:29035"/>
    </cofactor>
</comment>
<dbReference type="EMBL" id="UYRV01106127">
    <property type="protein sequence ID" value="VDN22012.1"/>
    <property type="molecule type" value="Genomic_DNA"/>
</dbReference>
<keyword evidence="6 11" id="KW-0255">Endonuclease</keyword>
<evidence type="ECO:0000256" key="1">
    <source>
        <dbReference type="ARBA" id="ARBA00001936"/>
    </source>
</evidence>
<comment type="similarity">
    <text evidence="2 11">Belongs to the ENDOU family.</text>
</comment>
<evidence type="ECO:0000256" key="5">
    <source>
        <dbReference type="ARBA" id="ARBA00022723"/>
    </source>
</evidence>
<evidence type="ECO:0000256" key="9">
    <source>
        <dbReference type="ARBA" id="ARBA00023211"/>
    </source>
</evidence>
<comment type="subunit">
    <text evidence="3 11">Monomer.</text>
</comment>
<keyword evidence="9 11" id="KW-0464">Manganese</keyword>
<sequence>MIFLNLVDIDQSLVTQTLNSLVQKDTRLDADTTINYQNMASHKDFTHDNAAKPLFTSVVQSAISGSTYKALENLIAFYNQPDVDKSETMTPAWETSISAFLDVIIQTTVMQSEFKGSSMTIDKVSRKPKIMTPNHGLSSPNVTLFKNQLQTLWFTLYARDTVAGSSGFEALFVGETKANNVIRFGNWLQFYNQEKAGNINYHGFFQKENVCDLFIPRILR</sequence>
<evidence type="ECO:0000256" key="7">
    <source>
        <dbReference type="ARBA" id="ARBA00022801"/>
    </source>
</evidence>
<accession>A0A3P7PQA0</accession>
<dbReference type="AlphaFoldDB" id="A0A3P7PQA0"/>
<dbReference type="PANTHER" id="PTHR12439">
    <property type="entry name" value="PLACENTAL PROTEIN 11-RELATED"/>
    <property type="match status" value="1"/>
</dbReference>
<dbReference type="Pfam" id="PF09412">
    <property type="entry name" value="XendoU"/>
    <property type="match status" value="1"/>
</dbReference>
<keyword evidence="10" id="KW-0456">Lyase</keyword>
<dbReference type="InterPro" id="IPR039787">
    <property type="entry name" value="ENDOU"/>
</dbReference>
<keyword evidence="7 11" id="KW-0378">Hydrolase</keyword>
<dbReference type="GO" id="GO:0003723">
    <property type="term" value="F:RNA binding"/>
    <property type="evidence" value="ECO:0007669"/>
    <property type="project" value="UniProtKB-UniRule"/>
</dbReference>
<dbReference type="PANTHER" id="PTHR12439:SF11">
    <property type="entry name" value="URIDYLATE-SPECIFIC ENDORIBONUCLEASE"/>
    <property type="match status" value="1"/>
</dbReference>
<dbReference type="GO" id="GO:0016787">
    <property type="term" value="F:hydrolase activity"/>
    <property type="evidence" value="ECO:0007669"/>
    <property type="project" value="UniProtKB-KW"/>
</dbReference>
<dbReference type="InterPro" id="IPR018998">
    <property type="entry name" value="EndoU_C"/>
</dbReference>
<dbReference type="OrthoDB" id="430326at2759"/>
<dbReference type="GO" id="GO:0004521">
    <property type="term" value="F:RNA endonuclease activity"/>
    <property type="evidence" value="ECO:0007669"/>
    <property type="project" value="UniProtKB-UniRule"/>
</dbReference>
<feature type="domain" description="EndoU" evidence="12">
    <location>
        <begin position="7"/>
        <end position="220"/>
    </location>
</feature>
<name>A0A3P7PQA0_CYLGO</name>
<evidence type="ECO:0000313" key="13">
    <source>
        <dbReference type="EMBL" id="VDN22012.1"/>
    </source>
</evidence>
<evidence type="ECO:0000259" key="12">
    <source>
        <dbReference type="PROSITE" id="PS51959"/>
    </source>
</evidence>
<evidence type="ECO:0000256" key="6">
    <source>
        <dbReference type="ARBA" id="ARBA00022759"/>
    </source>
</evidence>
<organism evidence="13 14">
    <name type="scientific">Cylicostephanus goldi</name>
    <name type="common">Nematode worm</name>
    <dbReference type="NCBI Taxonomy" id="71465"/>
    <lineage>
        <taxon>Eukaryota</taxon>
        <taxon>Metazoa</taxon>
        <taxon>Ecdysozoa</taxon>
        <taxon>Nematoda</taxon>
        <taxon>Chromadorea</taxon>
        <taxon>Rhabditida</taxon>
        <taxon>Rhabditina</taxon>
        <taxon>Rhabditomorpha</taxon>
        <taxon>Strongyloidea</taxon>
        <taxon>Strongylidae</taxon>
        <taxon>Cylicostephanus</taxon>
    </lineage>
</organism>
<evidence type="ECO:0000256" key="8">
    <source>
        <dbReference type="ARBA" id="ARBA00022884"/>
    </source>
</evidence>
<dbReference type="CDD" id="cd21159">
    <property type="entry name" value="XendoU"/>
    <property type="match status" value="1"/>
</dbReference>
<dbReference type="Proteomes" id="UP000271889">
    <property type="component" value="Unassembled WGS sequence"/>
</dbReference>
<keyword evidence="8 11" id="KW-0694">RNA-binding</keyword>
<dbReference type="PROSITE" id="PS51959">
    <property type="entry name" value="ENDOU"/>
    <property type="match status" value="1"/>
</dbReference>
<dbReference type="GO" id="GO:0046872">
    <property type="term" value="F:metal ion binding"/>
    <property type="evidence" value="ECO:0007669"/>
    <property type="project" value="UniProtKB-UniRule"/>
</dbReference>
<evidence type="ECO:0000313" key="14">
    <source>
        <dbReference type="Proteomes" id="UP000271889"/>
    </source>
</evidence>
<keyword evidence="5 11" id="KW-0479">Metal-binding</keyword>
<dbReference type="SUPFAM" id="SSF142877">
    <property type="entry name" value="EndoU-like"/>
    <property type="match status" value="1"/>
</dbReference>
<evidence type="ECO:0000256" key="10">
    <source>
        <dbReference type="ARBA" id="ARBA00023239"/>
    </source>
</evidence>
<keyword evidence="14" id="KW-1185">Reference proteome</keyword>
<proteinExistence type="inferred from homology"/>
<reference evidence="13 14" key="1">
    <citation type="submission" date="2018-11" db="EMBL/GenBank/DDBJ databases">
        <authorList>
            <consortium name="Pathogen Informatics"/>
        </authorList>
    </citation>
    <scope>NUCLEOTIDE SEQUENCE [LARGE SCALE GENOMIC DNA]</scope>
</reference>
<keyword evidence="4 11" id="KW-0540">Nuclease</keyword>
<evidence type="ECO:0000256" key="3">
    <source>
        <dbReference type="ARBA" id="ARBA00011245"/>
    </source>
</evidence>
<dbReference type="GO" id="GO:0016829">
    <property type="term" value="F:lyase activity"/>
    <property type="evidence" value="ECO:0007669"/>
    <property type="project" value="UniProtKB-KW"/>
</dbReference>
<evidence type="ECO:0000256" key="11">
    <source>
        <dbReference type="RuleBase" id="RU367085"/>
    </source>
</evidence>
<dbReference type="InterPro" id="IPR037227">
    <property type="entry name" value="EndoU-like"/>
</dbReference>
<gene>
    <name evidence="13" type="ORF">CGOC_LOCUS9184</name>
</gene>
<protein>
    <recommendedName>
        <fullName evidence="12">EndoU domain-containing protein</fullName>
    </recommendedName>
</protein>
<evidence type="ECO:0000256" key="4">
    <source>
        <dbReference type="ARBA" id="ARBA00022722"/>
    </source>
</evidence>
<evidence type="ECO:0000256" key="2">
    <source>
        <dbReference type="ARBA" id="ARBA00010168"/>
    </source>
</evidence>